<keyword evidence="1" id="KW-0812">Transmembrane</keyword>
<dbReference type="Pfam" id="PF05940">
    <property type="entry name" value="NnrS"/>
    <property type="match status" value="1"/>
</dbReference>
<feature type="transmembrane region" description="Helical" evidence="1">
    <location>
        <begin position="59"/>
        <end position="77"/>
    </location>
</feature>
<feature type="transmembrane region" description="Helical" evidence="1">
    <location>
        <begin position="12"/>
        <end position="34"/>
    </location>
</feature>
<feature type="transmembrane region" description="Helical" evidence="1">
    <location>
        <begin position="353"/>
        <end position="378"/>
    </location>
</feature>
<dbReference type="STRING" id="1538553.JT25_021395"/>
<protein>
    <submittedName>
        <fullName evidence="2">Short-chain dehydrogenase</fullName>
    </submittedName>
</protein>
<dbReference type="RefSeq" id="WP_036277796.1">
    <property type="nucleotide sequence ID" value="NZ_CP014476.1"/>
</dbReference>
<dbReference type="OrthoDB" id="9770040at2"/>
<keyword evidence="3" id="KW-1185">Reference proteome</keyword>
<dbReference type="EMBL" id="CP014476">
    <property type="protein sequence ID" value="AMK79007.1"/>
    <property type="molecule type" value="Genomic_DNA"/>
</dbReference>
<proteinExistence type="predicted"/>
<dbReference type="KEGG" id="mdn:JT25_021395"/>
<evidence type="ECO:0000313" key="2">
    <source>
        <dbReference type="EMBL" id="AMK79007.1"/>
    </source>
</evidence>
<evidence type="ECO:0000256" key="1">
    <source>
        <dbReference type="SAM" id="Phobius"/>
    </source>
</evidence>
<feature type="transmembrane region" description="Helical" evidence="1">
    <location>
        <begin position="211"/>
        <end position="229"/>
    </location>
</feature>
<name>A0A140E6I3_9GAMM</name>
<evidence type="ECO:0000313" key="3">
    <source>
        <dbReference type="Proteomes" id="UP000030512"/>
    </source>
</evidence>
<gene>
    <name evidence="2" type="ORF">JT25_021395</name>
</gene>
<reference evidence="2 3" key="1">
    <citation type="journal article" date="2015" name="Environ. Microbiol.">
        <title>Methane oxidation coupled to nitrate reduction under hypoxia by the Gammaproteobacterium Methylomonas denitrificans, sp. nov. type strain FJG1.</title>
        <authorList>
            <person name="Kits K.D."/>
            <person name="Klotz M.G."/>
            <person name="Stein L.Y."/>
        </authorList>
    </citation>
    <scope>NUCLEOTIDE SEQUENCE [LARGE SCALE GENOMIC DNA]</scope>
    <source>
        <strain evidence="2 3">FJG1</strain>
    </source>
</reference>
<feature type="transmembrane region" description="Helical" evidence="1">
    <location>
        <begin position="112"/>
        <end position="130"/>
    </location>
</feature>
<dbReference type="AlphaFoldDB" id="A0A140E6I3"/>
<feature type="transmembrane region" description="Helical" evidence="1">
    <location>
        <begin position="170"/>
        <end position="190"/>
    </location>
</feature>
<feature type="transmembrane region" description="Helical" evidence="1">
    <location>
        <begin position="296"/>
        <end position="317"/>
    </location>
</feature>
<dbReference type="Proteomes" id="UP000030512">
    <property type="component" value="Chromosome"/>
</dbReference>
<dbReference type="InterPro" id="IPR010266">
    <property type="entry name" value="NnrS"/>
</dbReference>
<organism evidence="2 3">
    <name type="scientific">Methylomonas denitrificans</name>
    <dbReference type="NCBI Taxonomy" id="1538553"/>
    <lineage>
        <taxon>Bacteria</taxon>
        <taxon>Pseudomonadati</taxon>
        <taxon>Pseudomonadota</taxon>
        <taxon>Gammaproteobacteria</taxon>
        <taxon>Methylococcales</taxon>
        <taxon>Methylococcaceae</taxon>
        <taxon>Methylomonas</taxon>
    </lineage>
</organism>
<sequence length="391" mass="42188">MNNKPVFDYPLFAMGFRAFFALAGLSALALIALWNSMSNGSLHIDNYFSGSTWHAHEMLLGYTTAVIAGFLLTAVRNWTGLQTVTPDQLASLCFLWIYGRVLPFYSELLPDALIATVDFVFLPALAYFIAKPILQTGNYRNLVFIALLLLLALGNGLIHAQVLGYTANSAALGLILVVTIIVAMILVMAGRVFPFFTERGLSGVICIRNPALDIAAIAVSLAVFVLLMLNISGALLAIAAVAAIVINIVRVAAWYNPRIWFVPLLWVLYVGYGWLILGFGLVSLAAFGLVPQSLALHAFTVGGIGILTLGMMARVALGHTGRTLKTSNVMALAFVLINLAALFRVLFPALLPAWYGGLVMVSTYCWLAAFSLFAFYYAPILTAPRLDGQAG</sequence>
<feature type="transmembrane region" description="Helical" evidence="1">
    <location>
        <begin position="329"/>
        <end position="347"/>
    </location>
</feature>
<feature type="transmembrane region" description="Helical" evidence="1">
    <location>
        <begin position="267"/>
        <end position="290"/>
    </location>
</feature>
<keyword evidence="1" id="KW-1133">Transmembrane helix</keyword>
<feature type="transmembrane region" description="Helical" evidence="1">
    <location>
        <begin position="235"/>
        <end position="255"/>
    </location>
</feature>
<feature type="transmembrane region" description="Helical" evidence="1">
    <location>
        <begin position="142"/>
        <end position="164"/>
    </location>
</feature>
<keyword evidence="1" id="KW-0472">Membrane</keyword>
<accession>A0A140E6I3</accession>